<name>A0ACC1HPY9_9FUNG</name>
<feature type="non-terminal residue" evidence="1">
    <location>
        <position position="1"/>
    </location>
</feature>
<comment type="caution">
    <text evidence="1">The sequence shown here is derived from an EMBL/GenBank/DDBJ whole genome shotgun (WGS) entry which is preliminary data.</text>
</comment>
<proteinExistence type="predicted"/>
<accession>A0ACC1HPY9</accession>
<feature type="non-terminal residue" evidence="1">
    <location>
        <position position="151"/>
    </location>
</feature>
<dbReference type="EMBL" id="JAMZIH010004119">
    <property type="protein sequence ID" value="KAJ1676429.1"/>
    <property type="molecule type" value="Genomic_DNA"/>
</dbReference>
<dbReference type="Proteomes" id="UP001145114">
    <property type="component" value="Unassembled WGS sequence"/>
</dbReference>
<gene>
    <name evidence="1" type="ORF">EV182_008207</name>
</gene>
<protein>
    <submittedName>
        <fullName evidence="1">Uncharacterized protein</fullName>
    </submittedName>
</protein>
<evidence type="ECO:0000313" key="2">
    <source>
        <dbReference type="Proteomes" id="UP001145114"/>
    </source>
</evidence>
<evidence type="ECO:0000313" key="1">
    <source>
        <dbReference type="EMBL" id="KAJ1676429.1"/>
    </source>
</evidence>
<sequence length="151" mass="16763">HRCDASAANRECATLDEAATGFNYAFNKYNITRRADKVAMIALAGYESGSFAYNINHYPEPGRPGQGTRAMLMYNFIYKYAMDLYPDEVKQLGAQGTDSDSDDVKNKVRALVLNNNDSFASSSWFLVTQASNYYIGAKIVDGSADSFHDYC</sequence>
<organism evidence="1 2">
    <name type="scientific">Spiromyces aspiralis</name>
    <dbReference type="NCBI Taxonomy" id="68401"/>
    <lineage>
        <taxon>Eukaryota</taxon>
        <taxon>Fungi</taxon>
        <taxon>Fungi incertae sedis</taxon>
        <taxon>Zoopagomycota</taxon>
        <taxon>Kickxellomycotina</taxon>
        <taxon>Kickxellomycetes</taxon>
        <taxon>Kickxellales</taxon>
        <taxon>Kickxellaceae</taxon>
        <taxon>Spiromyces</taxon>
    </lineage>
</organism>
<reference evidence="1" key="1">
    <citation type="submission" date="2022-06" db="EMBL/GenBank/DDBJ databases">
        <title>Phylogenomic reconstructions and comparative analyses of Kickxellomycotina fungi.</title>
        <authorList>
            <person name="Reynolds N.K."/>
            <person name="Stajich J.E."/>
            <person name="Barry K."/>
            <person name="Grigoriev I.V."/>
            <person name="Crous P."/>
            <person name="Smith M.E."/>
        </authorList>
    </citation>
    <scope>NUCLEOTIDE SEQUENCE</scope>
    <source>
        <strain evidence="1">RSA 2271</strain>
    </source>
</reference>
<keyword evidence="2" id="KW-1185">Reference proteome</keyword>